<dbReference type="AlphaFoldDB" id="A0A6L4WRD7"/>
<gene>
    <name evidence="2" type="ORF">GBG18_05850</name>
    <name evidence="1" type="ORF">GBG19_09620</name>
</gene>
<dbReference type="EMBL" id="WFKK01000027">
    <property type="protein sequence ID" value="KAB7888086.1"/>
    <property type="molecule type" value="Genomic_DNA"/>
</dbReference>
<dbReference type="RefSeq" id="WP_152189271.1">
    <property type="nucleotide sequence ID" value="NZ_WFKI01000065.1"/>
</dbReference>
<name>A0A6L4WRD7_9BACT</name>
<sequence>MKCQNCNNTTFYKLQNEYIKCKKCAKKYSLKKIQKEQEIRNTFIQNLTALESSKSLKVNYRTIKDRYDEYRYKIALFLEEEYNKSIKDNSEYEEYYYFNQRQKNKKKKSLYKAINIMGFYSNEKVYTLLMPKLIQKTLDENDSFEKYLKWHKLHSKQSHQTKLYEFWISLEENLKKYKGVKEEHFFYYLKEAEFRFNYTKEEQSEILEKI</sequence>
<dbReference type="EMBL" id="WFKJ01000013">
    <property type="protein sequence ID" value="KAB7891701.1"/>
    <property type="molecule type" value="Genomic_DNA"/>
</dbReference>
<comment type="caution">
    <text evidence="1">The sequence shown here is derived from an EMBL/GenBank/DDBJ whole genome shotgun (WGS) entry which is preliminary data.</text>
</comment>
<keyword evidence="3" id="KW-1185">Reference proteome</keyword>
<evidence type="ECO:0000313" key="4">
    <source>
        <dbReference type="Proteomes" id="UP000472839"/>
    </source>
</evidence>
<organism evidence="1 4">
    <name type="scientific">Poseidonibacter ostreae</name>
    <dbReference type="NCBI Taxonomy" id="2654171"/>
    <lineage>
        <taxon>Bacteria</taxon>
        <taxon>Pseudomonadati</taxon>
        <taxon>Campylobacterota</taxon>
        <taxon>Epsilonproteobacteria</taxon>
        <taxon>Campylobacterales</taxon>
        <taxon>Arcobacteraceae</taxon>
        <taxon>Poseidonibacter</taxon>
    </lineage>
</organism>
<evidence type="ECO:0000313" key="1">
    <source>
        <dbReference type="EMBL" id="KAB7888086.1"/>
    </source>
</evidence>
<evidence type="ECO:0000313" key="3">
    <source>
        <dbReference type="Proteomes" id="UP000461010"/>
    </source>
</evidence>
<protein>
    <recommendedName>
        <fullName evidence="5">Transposase</fullName>
    </recommendedName>
</protein>
<evidence type="ECO:0008006" key="5">
    <source>
        <dbReference type="Google" id="ProtNLM"/>
    </source>
</evidence>
<dbReference type="Proteomes" id="UP000472839">
    <property type="component" value="Unassembled WGS sequence"/>
</dbReference>
<reference evidence="3 4" key="1">
    <citation type="submission" date="2019-10" db="EMBL/GenBank/DDBJ databases">
        <title>Poseidonibacter ostreae sp. nov., isolated from the gut of the Ostrea denselamellosa.</title>
        <authorList>
            <person name="Choi A."/>
        </authorList>
    </citation>
    <scope>NUCLEOTIDE SEQUENCE [LARGE SCALE GENOMIC DNA]</scope>
    <source>
        <strain evidence="1 4">SJOD-M-33</strain>
        <strain evidence="2 3">SJOD-M-5</strain>
    </source>
</reference>
<evidence type="ECO:0000313" key="2">
    <source>
        <dbReference type="EMBL" id="KAB7891701.1"/>
    </source>
</evidence>
<dbReference type="Proteomes" id="UP000461010">
    <property type="component" value="Unassembled WGS sequence"/>
</dbReference>
<accession>A0A6L4WRD7</accession>
<proteinExistence type="predicted"/>